<keyword evidence="2" id="KW-1185">Reference proteome</keyword>
<dbReference type="AlphaFoldDB" id="A0A0V0RI92"/>
<organism evidence="1 2">
    <name type="scientific">Trichinella nelsoni</name>
    <dbReference type="NCBI Taxonomy" id="6336"/>
    <lineage>
        <taxon>Eukaryota</taxon>
        <taxon>Metazoa</taxon>
        <taxon>Ecdysozoa</taxon>
        <taxon>Nematoda</taxon>
        <taxon>Enoplea</taxon>
        <taxon>Dorylaimia</taxon>
        <taxon>Trichinellida</taxon>
        <taxon>Trichinellidae</taxon>
        <taxon>Trichinella</taxon>
    </lineage>
</organism>
<proteinExistence type="predicted"/>
<accession>A0A0V0RI92</accession>
<sequence length="95" mass="11416">MLCWKQRLDMVRSWHIRWRIVSGFCWYLQKLKLRGNMNDPSAGFSLRTLWLVNLVPFANSIIIIQAFQRFRVSRVTYHICVWCAMKCVVSMIFET</sequence>
<name>A0A0V0RI92_9BILA</name>
<evidence type="ECO:0000313" key="1">
    <source>
        <dbReference type="EMBL" id="KRX14212.1"/>
    </source>
</evidence>
<evidence type="ECO:0000313" key="2">
    <source>
        <dbReference type="Proteomes" id="UP000054630"/>
    </source>
</evidence>
<comment type="caution">
    <text evidence="1">The sequence shown here is derived from an EMBL/GenBank/DDBJ whole genome shotgun (WGS) entry which is preliminary data.</text>
</comment>
<dbReference type="EMBL" id="JYDL01000167">
    <property type="protein sequence ID" value="KRX14212.1"/>
    <property type="molecule type" value="Genomic_DNA"/>
</dbReference>
<dbReference type="OrthoDB" id="5921559at2759"/>
<gene>
    <name evidence="1" type="ORF">T07_7919</name>
</gene>
<protein>
    <submittedName>
        <fullName evidence="1">Uncharacterized protein</fullName>
    </submittedName>
</protein>
<dbReference type="Proteomes" id="UP000054630">
    <property type="component" value="Unassembled WGS sequence"/>
</dbReference>
<reference evidence="1 2" key="1">
    <citation type="submission" date="2015-01" db="EMBL/GenBank/DDBJ databases">
        <title>Evolution of Trichinella species and genotypes.</title>
        <authorList>
            <person name="Korhonen P.K."/>
            <person name="Edoardo P."/>
            <person name="Giuseppe L.R."/>
            <person name="Gasser R.B."/>
        </authorList>
    </citation>
    <scope>NUCLEOTIDE SEQUENCE [LARGE SCALE GENOMIC DNA]</scope>
    <source>
        <strain evidence="1">ISS37</strain>
    </source>
</reference>